<comment type="caution">
    <text evidence="1">The sequence shown here is derived from an EMBL/GenBank/DDBJ whole genome shotgun (WGS) entry which is preliminary data.</text>
</comment>
<protein>
    <submittedName>
        <fullName evidence="1">Uncharacterized protein</fullName>
    </submittedName>
</protein>
<evidence type="ECO:0000313" key="2">
    <source>
        <dbReference type="Proteomes" id="UP000237246"/>
    </source>
</evidence>
<sequence>MGGLRLAICALG</sequence>
<evidence type="ECO:0000313" key="1">
    <source>
        <dbReference type="EMBL" id="POI21656.1"/>
    </source>
</evidence>
<dbReference type="Proteomes" id="UP000237246">
    <property type="component" value="Unassembled WGS sequence"/>
</dbReference>
<accession>A0A2P4SC29</accession>
<gene>
    <name evidence="1" type="ORF">CIB84_014597</name>
</gene>
<organism evidence="1 2">
    <name type="scientific">Bambusicola thoracicus</name>
    <name type="common">Chinese bamboo-partridge</name>
    <name type="synonym">Perdix thoracica</name>
    <dbReference type="NCBI Taxonomy" id="9083"/>
    <lineage>
        <taxon>Eukaryota</taxon>
        <taxon>Metazoa</taxon>
        <taxon>Chordata</taxon>
        <taxon>Craniata</taxon>
        <taxon>Vertebrata</taxon>
        <taxon>Euteleostomi</taxon>
        <taxon>Archelosauria</taxon>
        <taxon>Archosauria</taxon>
        <taxon>Dinosauria</taxon>
        <taxon>Saurischia</taxon>
        <taxon>Theropoda</taxon>
        <taxon>Coelurosauria</taxon>
        <taxon>Aves</taxon>
        <taxon>Neognathae</taxon>
        <taxon>Galloanserae</taxon>
        <taxon>Galliformes</taxon>
        <taxon>Phasianidae</taxon>
        <taxon>Perdicinae</taxon>
        <taxon>Bambusicola</taxon>
    </lineage>
</organism>
<keyword evidence="2" id="KW-1185">Reference proteome</keyword>
<proteinExistence type="predicted"/>
<dbReference type="EMBL" id="PPHD01066609">
    <property type="protein sequence ID" value="POI21656.1"/>
    <property type="molecule type" value="Genomic_DNA"/>
</dbReference>
<reference evidence="1 2" key="1">
    <citation type="submission" date="2018-01" db="EMBL/GenBank/DDBJ databases">
        <title>Comparison of the Chinese Bamboo Partridge and Red Junglefowl genome sequences highlights the importance of demography in genome evolution.</title>
        <authorList>
            <person name="Tiley G.P."/>
            <person name="Kimball R.T."/>
            <person name="Braun E.L."/>
            <person name="Burleigh J.G."/>
        </authorList>
    </citation>
    <scope>NUCLEOTIDE SEQUENCE [LARGE SCALE GENOMIC DNA]</scope>
    <source>
        <strain evidence="1">RTK389</strain>
        <tissue evidence="1">Blood</tissue>
    </source>
</reference>
<name>A0A2P4SC29_BAMTH</name>